<sequence>MYRFPLTLQPTRGYIPVDPKRPLPWKEAVSPCIQPIPFLQGITHEEINKLNYLDDETFELLNDTIREDKDARKRLYREACGPFIRSAPNRGSDPREFLEISAASGGRRPVEQLGESQNENLVCD</sequence>
<protein>
    <submittedName>
        <fullName evidence="2">Uncharacterized protein</fullName>
    </submittedName>
</protein>
<evidence type="ECO:0000313" key="2">
    <source>
        <dbReference type="EMBL" id="KIJ22271.1"/>
    </source>
</evidence>
<gene>
    <name evidence="2" type="ORF">M422DRAFT_277376</name>
</gene>
<reference evidence="2 3" key="1">
    <citation type="submission" date="2014-06" db="EMBL/GenBank/DDBJ databases">
        <title>Evolutionary Origins and Diversification of the Mycorrhizal Mutualists.</title>
        <authorList>
            <consortium name="DOE Joint Genome Institute"/>
            <consortium name="Mycorrhizal Genomics Consortium"/>
            <person name="Kohler A."/>
            <person name="Kuo A."/>
            <person name="Nagy L.G."/>
            <person name="Floudas D."/>
            <person name="Copeland A."/>
            <person name="Barry K.W."/>
            <person name="Cichocki N."/>
            <person name="Veneault-Fourrey C."/>
            <person name="LaButti K."/>
            <person name="Lindquist E.A."/>
            <person name="Lipzen A."/>
            <person name="Lundell T."/>
            <person name="Morin E."/>
            <person name="Murat C."/>
            <person name="Riley R."/>
            <person name="Ohm R."/>
            <person name="Sun H."/>
            <person name="Tunlid A."/>
            <person name="Henrissat B."/>
            <person name="Grigoriev I.V."/>
            <person name="Hibbett D.S."/>
            <person name="Martin F."/>
        </authorList>
    </citation>
    <scope>NUCLEOTIDE SEQUENCE [LARGE SCALE GENOMIC DNA]</scope>
    <source>
        <strain evidence="2 3">SS14</strain>
    </source>
</reference>
<keyword evidence="3" id="KW-1185">Reference proteome</keyword>
<feature type="region of interest" description="Disordered" evidence="1">
    <location>
        <begin position="103"/>
        <end position="124"/>
    </location>
</feature>
<dbReference type="EMBL" id="KN838487">
    <property type="protein sequence ID" value="KIJ22271.1"/>
    <property type="molecule type" value="Genomic_DNA"/>
</dbReference>
<organism evidence="2 3">
    <name type="scientific">Sphaerobolus stellatus (strain SS14)</name>
    <dbReference type="NCBI Taxonomy" id="990650"/>
    <lineage>
        <taxon>Eukaryota</taxon>
        <taxon>Fungi</taxon>
        <taxon>Dikarya</taxon>
        <taxon>Basidiomycota</taxon>
        <taxon>Agaricomycotina</taxon>
        <taxon>Agaricomycetes</taxon>
        <taxon>Phallomycetidae</taxon>
        <taxon>Geastrales</taxon>
        <taxon>Sphaerobolaceae</taxon>
        <taxon>Sphaerobolus</taxon>
    </lineage>
</organism>
<accession>A0A0C9U9N6</accession>
<dbReference type="HOGENOM" id="CLU_2005363_0_0_1"/>
<evidence type="ECO:0000256" key="1">
    <source>
        <dbReference type="SAM" id="MobiDB-lite"/>
    </source>
</evidence>
<dbReference type="Proteomes" id="UP000054279">
    <property type="component" value="Unassembled WGS sequence"/>
</dbReference>
<proteinExistence type="predicted"/>
<name>A0A0C9U9N6_SPHS4</name>
<dbReference type="AlphaFoldDB" id="A0A0C9U9N6"/>
<evidence type="ECO:0000313" key="3">
    <source>
        <dbReference type="Proteomes" id="UP000054279"/>
    </source>
</evidence>
<feature type="compositionally biased region" description="Polar residues" evidence="1">
    <location>
        <begin position="114"/>
        <end position="124"/>
    </location>
</feature>